<name>A0AA88SA86_9ASTE</name>
<evidence type="ECO:0000313" key="3">
    <source>
        <dbReference type="Proteomes" id="UP001187471"/>
    </source>
</evidence>
<feature type="compositionally biased region" description="Polar residues" evidence="1">
    <location>
        <begin position="96"/>
        <end position="105"/>
    </location>
</feature>
<organism evidence="2 3">
    <name type="scientific">Escallonia rubra</name>
    <dbReference type="NCBI Taxonomy" id="112253"/>
    <lineage>
        <taxon>Eukaryota</taxon>
        <taxon>Viridiplantae</taxon>
        <taxon>Streptophyta</taxon>
        <taxon>Embryophyta</taxon>
        <taxon>Tracheophyta</taxon>
        <taxon>Spermatophyta</taxon>
        <taxon>Magnoliopsida</taxon>
        <taxon>eudicotyledons</taxon>
        <taxon>Gunneridae</taxon>
        <taxon>Pentapetalae</taxon>
        <taxon>asterids</taxon>
        <taxon>campanulids</taxon>
        <taxon>Escalloniales</taxon>
        <taxon>Escalloniaceae</taxon>
        <taxon>Escallonia</taxon>
    </lineage>
</organism>
<reference evidence="2" key="1">
    <citation type="submission" date="2022-12" db="EMBL/GenBank/DDBJ databases">
        <title>Draft genome assemblies for two species of Escallonia (Escalloniales).</title>
        <authorList>
            <person name="Chanderbali A."/>
            <person name="Dervinis C."/>
            <person name="Anghel I."/>
            <person name="Soltis D."/>
            <person name="Soltis P."/>
            <person name="Zapata F."/>
        </authorList>
    </citation>
    <scope>NUCLEOTIDE SEQUENCE</scope>
    <source>
        <strain evidence="2">UCBG92.1500</strain>
        <tissue evidence="2">Leaf</tissue>
    </source>
</reference>
<sequence>MSQQKLDSRRQQNTAVCVKRALLAASPASYYGGYVGVAEMNEKRDERAILKSIYILRRAPKRFLGQLSSLIHRSNALGSSHGGKSQNVVVNFITSTHSPLSPASSHTERKSAEPRPDL</sequence>
<evidence type="ECO:0000313" key="2">
    <source>
        <dbReference type="EMBL" id="KAK2995381.1"/>
    </source>
</evidence>
<feature type="compositionally biased region" description="Basic and acidic residues" evidence="1">
    <location>
        <begin position="106"/>
        <end position="118"/>
    </location>
</feature>
<dbReference type="EMBL" id="JAVXUO010000105">
    <property type="protein sequence ID" value="KAK2995381.1"/>
    <property type="molecule type" value="Genomic_DNA"/>
</dbReference>
<gene>
    <name evidence="2" type="ORF">RJ640_029013</name>
</gene>
<dbReference type="Proteomes" id="UP001187471">
    <property type="component" value="Unassembled WGS sequence"/>
</dbReference>
<dbReference type="AlphaFoldDB" id="A0AA88SA86"/>
<feature type="region of interest" description="Disordered" evidence="1">
    <location>
        <begin position="96"/>
        <end position="118"/>
    </location>
</feature>
<proteinExistence type="predicted"/>
<evidence type="ECO:0000256" key="1">
    <source>
        <dbReference type="SAM" id="MobiDB-lite"/>
    </source>
</evidence>
<protein>
    <submittedName>
        <fullName evidence="2">Uncharacterized protein</fullName>
    </submittedName>
</protein>
<comment type="caution">
    <text evidence="2">The sequence shown here is derived from an EMBL/GenBank/DDBJ whole genome shotgun (WGS) entry which is preliminary data.</text>
</comment>
<keyword evidence="3" id="KW-1185">Reference proteome</keyword>
<accession>A0AA88SA86</accession>